<keyword evidence="7 9" id="KW-1133">Transmembrane helix</keyword>
<dbReference type="InterPro" id="IPR003339">
    <property type="entry name" value="ABC/ECF_trnsptr_transmembrane"/>
</dbReference>
<feature type="domain" description="ABC transporter" evidence="10">
    <location>
        <begin position="434"/>
        <end position="664"/>
    </location>
</feature>
<keyword evidence="3" id="KW-0813">Transport</keyword>
<dbReference type="Pfam" id="PF02361">
    <property type="entry name" value="CbiQ"/>
    <property type="match status" value="1"/>
</dbReference>
<sequence length="929" mass="96263">MGALCAAIAIIAVVFPHAGELGLLGAVPMGLLAHRYRIRVLVTATVAAAAIGFLVVGVSGVGAVALCAYVGGLAGIVKRHNRGASTVIAASCVAGLVIGAVVIAALTVLNPLRELVFHTVAAAVNGAAAIMSRVPPLQPAARGLGWFYLEASGHWQWLVLGCAVAAIAGASVIGWWGISRVLERLGGVPDVHKLDVVGGTGPIQPVPVRLDEVRLRYPHTDYDALRPVSVDVRPAEHVAVTGANGAGKTTLMLILAGKEPTAGTVERLGAVGLGQLGGTAVIMQHPESQVLGSRVADDVVWGLPPGRCTDVDRLLREVGLDGFAERDTGGLSGGELQRLAVAAALARDPALLIADEVTSMVDQQGRDALLSVLSRLPDRHRTALVHITHYNDEADYADRTINLSHSPDNTAMVETAAAPVPTVAHGDQSHAPVLELAGVGHEYASGTPWAQAALRDVSFTVYEGDGLLIHGGNGSGKSTLAWVMAGLTVPTSGTCLVDGRPASDQVGAVALQFQAARLQLMRSRVDLEVAAAGGLSPDDHAGIAAALAAVGLDAELAKRPIDQLSGGQMRRVVLAGLLARSPRVLILDEPLAGLDAASRRGLVRLLADRRRDTGLSIVVISHDFAGLEELCPRTLRLRGGALKPAPSESRPTSPTAPRPIRRVRRPAVLLRPVPGRTAIHELWAGTKLLIAFGTSVLLALYPGWIAIGFVAALVVAGARVARIPRGALPSPPPWLWIMLAIGGITVASAGGGPQVQLGAISIGLGGLLEFLRLTALSVALLGMGALVTWTTNVAEIAPAVASLGRPLRRLRIPVDDWSVALALALRTFPMLIDEFRVLHAARLLRPKGKPATGSARLKRLAADVVDVVIAVITVTLRRADEMGDAITARGGTGQISATSAQPKRADWMALSIVSAVGMAAVTAALLLAA</sequence>
<dbReference type="KEGG" id="mcoo:MCOO_47550"/>
<dbReference type="Pfam" id="PF00005">
    <property type="entry name" value="ABC_tran"/>
    <property type="match status" value="2"/>
</dbReference>
<dbReference type="InterPro" id="IPR003439">
    <property type="entry name" value="ABC_transporter-like_ATP-bd"/>
</dbReference>
<evidence type="ECO:0000256" key="7">
    <source>
        <dbReference type="ARBA" id="ARBA00022989"/>
    </source>
</evidence>
<feature type="transmembrane region" description="Helical" evidence="9">
    <location>
        <begin position="770"/>
        <end position="789"/>
    </location>
</feature>
<evidence type="ECO:0000256" key="3">
    <source>
        <dbReference type="ARBA" id="ARBA00022448"/>
    </source>
</evidence>
<dbReference type="GO" id="GO:0005524">
    <property type="term" value="F:ATP binding"/>
    <property type="evidence" value="ECO:0007669"/>
    <property type="project" value="UniProtKB-KW"/>
</dbReference>
<evidence type="ECO:0000256" key="8">
    <source>
        <dbReference type="ARBA" id="ARBA00023136"/>
    </source>
</evidence>
<dbReference type="EMBL" id="AP022569">
    <property type="protein sequence ID" value="BBX48740.1"/>
    <property type="molecule type" value="Genomic_DNA"/>
</dbReference>
<dbReference type="PROSITE" id="PS50893">
    <property type="entry name" value="ABC_TRANSPORTER_2"/>
    <property type="match status" value="2"/>
</dbReference>
<feature type="transmembrane region" description="Helical" evidence="9">
    <location>
        <begin position="115"/>
        <end position="134"/>
    </location>
</feature>
<feature type="transmembrane region" description="Helical" evidence="9">
    <location>
        <begin position="733"/>
        <end position="750"/>
    </location>
</feature>
<dbReference type="SMART" id="SM00382">
    <property type="entry name" value="AAA"/>
    <property type="match status" value="2"/>
</dbReference>
<keyword evidence="5" id="KW-0547">Nucleotide-binding</keyword>
<reference evidence="11 12" key="1">
    <citation type="journal article" date="2019" name="Emerg. Microbes Infect.">
        <title>Comprehensive subspecies identification of 175 nontuberculous mycobacteria species based on 7547 genomic profiles.</title>
        <authorList>
            <person name="Matsumoto Y."/>
            <person name="Kinjo T."/>
            <person name="Motooka D."/>
            <person name="Nabeya D."/>
            <person name="Jung N."/>
            <person name="Uechi K."/>
            <person name="Horii T."/>
            <person name="Iida T."/>
            <person name="Fujita J."/>
            <person name="Nakamura S."/>
        </authorList>
    </citation>
    <scope>NUCLEOTIDE SEQUENCE [LARGE SCALE GENOMIC DNA]</scope>
    <source>
        <strain evidence="11 12">JCM 12404</strain>
    </source>
</reference>
<evidence type="ECO:0000256" key="9">
    <source>
        <dbReference type="SAM" id="Phobius"/>
    </source>
</evidence>
<comment type="similarity">
    <text evidence="2">Belongs to the ABC transporter superfamily.</text>
</comment>
<feature type="transmembrane region" description="Helical" evidence="9">
    <location>
        <begin position="696"/>
        <end position="721"/>
    </location>
</feature>
<comment type="subcellular location">
    <subcellularLocation>
        <location evidence="1">Membrane</location>
        <topology evidence="1">Multi-pass membrane protein</topology>
    </subcellularLocation>
</comment>
<dbReference type="SUPFAM" id="SSF52540">
    <property type="entry name" value="P-loop containing nucleoside triphosphate hydrolases"/>
    <property type="match status" value="2"/>
</dbReference>
<dbReference type="Proteomes" id="UP000465866">
    <property type="component" value="Chromosome"/>
</dbReference>
<keyword evidence="6" id="KW-0067">ATP-binding</keyword>
<feature type="transmembrane region" description="Helical" evidence="9">
    <location>
        <begin position="155"/>
        <end position="178"/>
    </location>
</feature>
<dbReference type="GO" id="GO:0005886">
    <property type="term" value="C:plasma membrane"/>
    <property type="evidence" value="ECO:0007669"/>
    <property type="project" value="UniProtKB-ARBA"/>
</dbReference>
<evidence type="ECO:0000256" key="2">
    <source>
        <dbReference type="ARBA" id="ARBA00005417"/>
    </source>
</evidence>
<dbReference type="CDD" id="cd03225">
    <property type="entry name" value="ABC_cobalt_CbiO_domain1"/>
    <property type="match status" value="2"/>
</dbReference>
<dbReference type="CDD" id="cd16914">
    <property type="entry name" value="EcfT"/>
    <property type="match status" value="1"/>
</dbReference>
<dbReference type="InterPro" id="IPR017871">
    <property type="entry name" value="ABC_transporter-like_CS"/>
</dbReference>
<dbReference type="PROSITE" id="PS00211">
    <property type="entry name" value="ABC_TRANSPORTER_1"/>
    <property type="match status" value="2"/>
</dbReference>
<name>A0A7I7L2X7_9MYCO</name>
<dbReference type="PANTHER" id="PTHR43553:SF1">
    <property type="entry name" value="ABC TRANSPORTER I FAMILY MEMBER 11, CHLOROPLASTIC"/>
    <property type="match status" value="1"/>
</dbReference>
<evidence type="ECO:0000256" key="5">
    <source>
        <dbReference type="ARBA" id="ARBA00022741"/>
    </source>
</evidence>
<evidence type="ECO:0000313" key="11">
    <source>
        <dbReference type="EMBL" id="BBX48740.1"/>
    </source>
</evidence>
<accession>A0A7I7L2X7</accession>
<dbReference type="InterPro" id="IPR015856">
    <property type="entry name" value="ABC_transpr_CbiO/EcfA_su"/>
</dbReference>
<dbReference type="InterPro" id="IPR027417">
    <property type="entry name" value="P-loop_NTPase"/>
</dbReference>
<feature type="transmembrane region" description="Helical" evidence="9">
    <location>
        <begin position="907"/>
        <end position="928"/>
    </location>
</feature>
<feature type="domain" description="ABC transporter" evidence="10">
    <location>
        <begin position="208"/>
        <end position="430"/>
    </location>
</feature>
<dbReference type="RefSeq" id="WP_163782257.1">
    <property type="nucleotide sequence ID" value="NZ_AP022569.1"/>
</dbReference>
<organism evidence="11 12">
    <name type="scientific">Mycobacterium cookii</name>
    <dbReference type="NCBI Taxonomy" id="1775"/>
    <lineage>
        <taxon>Bacteria</taxon>
        <taxon>Bacillati</taxon>
        <taxon>Actinomycetota</taxon>
        <taxon>Actinomycetes</taxon>
        <taxon>Mycobacteriales</taxon>
        <taxon>Mycobacteriaceae</taxon>
        <taxon>Mycobacterium</taxon>
    </lineage>
</organism>
<dbReference type="GO" id="GO:0042626">
    <property type="term" value="F:ATPase-coupled transmembrane transporter activity"/>
    <property type="evidence" value="ECO:0007669"/>
    <property type="project" value="TreeGrafter"/>
</dbReference>
<keyword evidence="8 9" id="KW-0472">Membrane</keyword>
<keyword evidence="12" id="KW-1185">Reference proteome</keyword>
<keyword evidence="4 9" id="KW-0812">Transmembrane</keyword>
<dbReference type="GO" id="GO:0016887">
    <property type="term" value="F:ATP hydrolysis activity"/>
    <property type="evidence" value="ECO:0007669"/>
    <property type="project" value="InterPro"/>
</dbReference>
<evidence type="ECO:0000259" key="10">
    <source>
        <dbReference type="PROSITE" id="PS50893"/>
    </source>
</evidence>
<protein>
    <recommendedName>
        <fullName evidence="10">ABC transporter domain-containing protein</fullName>
    </recommendedName>
</protein>
<evidence type="ECO:0000256" key="1">
    <source>
        <dbReference type="ARBA" id="ARBA00004141"/>
    </source>
</evidence>
<dbReference type="AlphaFoldDB" id="A0A7I7L2X7"/>
<evidence type="ECO:0000256" key="6">
    <source>
        <dbReference type="ARBA" id="ARBA00022840"/>
    </source>
</evidence>
<gene>
    <name evidence="11" type="ORF">MCOO_47550</name>
</gene>
<dbReference type="PANTHER" id="PTHR43553">
    <property type="entry name" value="HEAVY METAL TRANSPORTER"/>
    <property type="match status" value="1"/>
</dbReference>
<feature type="transmembrane region" description="Helical" evidence="9">
    <location>
        <begin position="87"/>
        <end position="109"/>
    </location>
</feature>
<evidence type="ECO:0000256" key="4">
    <source>
        <dbReference type="ARBA" id="ARBA00022692"/>
    </source>
</evidence>
<dbReference type="InterPro" id="IPR050095">
    <property type="entry name" value="ECF_ABC_transporter_ATP-bd"/>
</dbReference>
<proteinExistence type="inferred from homology"/>
<evidence type="ECO:0000313" key="12">
    <source>
        <dbReference type="Proteomes" id="UP000465866"/>
    </source>
</evidence>
<feature type="transmembrane region" description="Helical" evidence="9">
    <location>
        <begin position="49"/>
        <end position="75"/>
    </location>
</feature>
<dbReference type="InterPro" id="IPR003593">
    <property type="entry name" value="AAA+_ATPase"/>
</dbReference>
<dbReference type="Gene3D" id="3.40.50.300">
    <property type="entry name" value="P-loop containing nucleotide triphosphate hydrolases"/>
    <property type="match status" value="2"/>
</dbReference>